<dbReference type="InterPro" id="IPR020568">
    <property type="entry name" value="Ribosomal_Su5_D2-typ_SF"/>
</dbReference>
<dbReference type="STRING" id="1307761.L21SP2_2443"/>
<dbReference type="KEGG" id="slr:L21SP2_2443"/>
<protein>
    <submittedName>
        <fullName evidence="1">Uncharacterized protein</fullName>
    </submittedName>
</protein>
<dbReference type="eggNOG" id="COG0153">
    <property type="taxonomic scope" value="Bacteria"/>
</dbReference>
<keyword evidence="2" id="KW-1185">Reference proteome</keyword>
<dbReference type="InterPro" id="IPR014721">
    <property type="entry name" value="Ribsml_uS5_D2-typ_fold_subgr"/>
</dbReference>
<dbReference type="HOGENOM" id="CLU_635981_0_0_12"/>
<dbReference type="PRINTS" id="PR00959">
    <property type="entry name" value="MEVGALKINASE"/>
</dbReference>
<sequence length="431" mass="48627">MRFSYCKQITSSTGFPNRILTGLGIHKEILSSEEYSQLPLPYRELCTEGEQFLALQDDDEVYVYSSPGRITYAGSHAESWKGKTLAAAVNPDIRAIVRPRTDRQVVIYSRGYEHPFHIHIDEYDPVDQERGTSSALIRGAAAVLARDGIQTGGFDAYLNASLLPGSGLNASASFTVLCLGLLTDAGKNFPNESEGPYTPLELSSKVKEIEEHFFSETGDLASGAVIYSGGLHYIDHSPELSLQRINQNQGLFHKRQYIVDSLSAEAGSETAYAHLHDELEKIIALKGESILDAKVFAGYSQEDIVLLHFFYSENFRIQQLVHCLRNGNHSRLYHLFQEYLHEYRHILNLINRKSSNYNDQLELLHSILSIFRIEEDVEIVHGPFGPGLDSKAFFLLPPAHGGEFEHLIRRFFQRIDIQPVYPREKGLVRLL</sequence>
<dbReference type="AlphaFoldDB" id="V5WKS6"/>
<dbReference type="SUPFAM" id="SSF54211">
    <property type="entry name" value="Ribosomal protein S5 domain 2-like"/>
    <property type="match status" value="1"/>
</dbReference>
<accession>V5WKS6</accession>
<dbReference type="Gene3D" id="3.30.230.10">
    <property type="match status" value="1"/>
</dbReference>
<evidence type="ECO:0000313" key="2">
    <source>
        <dbReference type="Proteomes" id="UP000018680"/>
    </source>
</evidence>
<evidence type="ECO:0000313" key="1">
    <source>
        <dbReference type="EMBL" id="AHC15796.1"/>
    </source>
</evidence>
<dbReference type="GO" id="GO:0005975">
    <property type="term" value="P:carbohydrate metabolic process"/>
    <property type="evidence" value="ECO:0007669"/>
    <property type="project" value="UniProtKB-ARBA"/>
</dbReference>
<dbReference type="RefSeq" id="WP_024268699.1">
    <property type="nucleotide sequence ID" value="NC_023035.1"/>
</dbReference>
<organism evidence="1 2">
    <name type="scientific">Salinispira pacifica</name>
    <dbReference type="NCBI Taxonomy" id="1307761"/>
    <lineage>
        <taxon>Bacteria</taxon>
        <taxon>Pseudomonadati</taxon>
        <taxon>Spirochaetota</taxon>
        <taxon>Spirochaetia</taxon>
        <taxon>Spirochaetales</taxon>
        <taxon>Spirochaetaceae</taxon>
        <taxon>Salinispira</taxon>
    </lineage>
</organism>
<gene>
    <name evidence="1" type="ORF">L21SP2_2443</name>
</gene>
<dbReference type="GO" id="GO:0005524">
    <property type="term" value="F:ATP binding"/>
    <property type="evidence" value="ECO:0007669"/>
    <property type="project" value="UniProtKB-KW"/>
</dbReference>
<dbReference type="Proteomes" id="UP000018680">
    <property type="component" value="Chromosome"/>
</dbReference>
<proteinExistence type="predicted"/>
<name>V5WKS6_9SPIO</name>
<dbReference type="EMBL" id="CP006939">
    <property type="protein sequence ID" value="AHC15796.1"/>
    <property type="molecule type" value="Genomic_DNA"/>
</dbReference>
<reference evidence="1 2" key="1">
    <citation type="journal article" date="2015" name="Stand. Genomic Sci.">
        <title>Complete genome sequence and description of Salinispira pacifica gen. nov., sp. nov., a novel spirochaete isolated form a hypersaline microbial mat.</title>
        <authorList>
            <person name="Ben Hania W."/>
            <person name="Joseph M."/>
            <person name="Schumann P."/>
            <person name="Bunk B."/>
            <person name="Fiebig A."/>
            <person name="Sproer C."/>
            <person name="Klenk H.P."/>
            <person name="Fardeau M.L."/>
            <person name="Spring S."/>
        </authorList>
    </citation>
    <scope>NUCLEOTIDE SEQUENCE [LARGE SCALE GENOMIC DNA]</scope>
    <source>
        <strain evidence="1 2">L21-RPul-D2</strain>
    </source>
</reference>